<keyword evidence="3" id="KW-1185">Reference proteome</keyword>
<evidence type="ECO:0000313" key="3">
    <source>
        <dbReference type="Proteomes" id="UP000515806"/>
    </source>
</evidence>
<protein>
    <submittedName>
        <fullName evidence="2">Uncharacterized protein</fullName>
    </submittedName>
</protein>
<sequence>MKKLFFALICTAIGFSASANNLTSKENATTETKIEAATTFKRSNSIETGQLSTEKLGFFRRQMSFTFTDACGKSYVVYVSGPSSASNYSLWQTANIHFRGNVMADYWGCYRM</sequence>
<keyword evidence="1" id="KW-0732">Signal</keyword>
<organism evidence="2 3">
    <name type="scientific">Pedobacter roseus</name>
    <dbReference type="NCBI Taxonomy" id="336820"/>
    <lineage>
        <taxon>Bacteria</taxon>
        <taxon>Pseudomonadati</taxon>
        <taxon>Bacteroidota</taxon>
        <taxon>Sphingobacteriia</taxon>
        <taxon>Sphingobacteriales</taxon>
        <taxon>Sphingobacteriaceae</taxon>
        <taxon>Pedobacter</taxon>
    </lineage>
</organism>
<reference evidence="2 3" key="1">
    <citation type="submission" date="2020-08" db="EMBL/GenBank/DDBJ databases">
        <title>Genome sequence of Pedobacter roseus KACC 11594T.</title>
        <authorList>
            <person name="Hyun D.-W."/>
            <person name="Bae J.-W."/>
        </authorList>
    </citation>
    <scope>NUCLEOTIDE SEQUENCE [LARGE SCALE GENOMIC DNA]</scope>
    <source>
        <strain evidence="2 3">KACC 11594</strain>
    </source>
</reference>
<dbReference type="EMBL" id="CP060723">
    <property type="protein sequence ID" value="QNN44869.1"/>
    <property type="molecule type" value="Genomic_DNA"/>
</dbReference>
<gene>
    <name evidence="2" type="ORF">H9L23_12670</name>
</gene>
<evidence type="ECO:0000313" key="2">
    <source>
        <dbReference type="EMBL" id="QNN44869.1"/>
    </source>
</evidence>
<name>A0A7G9QNE4_9SPHI</name>
<dbReference type="Proteomes" id="UP000515806">
    <property type="component" value="Chromosome"/>
</dbReference>
<feature type="signal peptide" evidence="1">
    <location>
        <begin position="1"/>
        <end position="19"/>
    </location>
</feature>
<dbReference type="AlphaFoldDB" id="A0A7G9QNE4"/>
<feature type="chain" id="PRO_5028900875" evidence="1">
    <location>
        <begin position="20"/>
        <end position="112"/>
    </location>
</feature>
<accession>A0A7G9QNE4</accession>
<dbReference type="RefSeq" id="WP_187595295.1">
    <property type="nucleotide sequence ID" value="NZ_CP060723.1"/>
</dbReference>
<proteinExistence type="predicted"/>
<dbReference type="KEGG" id="proe:H9L23_12670"/>
<evidence type="ECO:0000256" key="1">
    <source>
        <dbReference type="SAM" id="SignalP"/>
    </source>
</evidence>